<dbReference type="PANTHER" id="PTHR43309:SF3">
    <property type="entry name" value="5-OXOPROLINASE SUBUNIT C"/>
    <property type="match status" value="1"/>
</dbReference>
<accession>A0A849HU57</accession>
<dbReference type="GO" id="GO:0005524">
    <property type="term" value="F:ATP binding"/>
    <property type="evidence" value="ECO:0007669"/>
    <property type="project" value="UniProtKB-KW"/>
</dbReference>
<dbReference type="Gene3D" id="2.40.100.10">
    <property type="entry name" value="Cyclophilin-like"/>
    <property type="match status" value="1"/>
</dbReference>
<evidence type="ECO:0000256" key="2">
    <source>
        <dbReference type="ARBA" id="ARBA00022801"/>
    </source>
</evidence>
<dbReference type="InterPro" id="IPR052708">
    <property type="entry name" value="PxpC"/>
</dbReference>
<dbReference type="GO" id="GO:0016787">
    <property type="term" value="F:hydrolase activity"/>
    <property type="evidence" value="ECO:0007669"/>
    <property type="project" value="UniProtKB-KW"/>
</dbReference>
<evidence type="ECO:0000313" key="5">
    <source>
        <dbReference type="EMBL" id="NNM48127.1"/>
    </source>
</evidence>
<name>A0A849HU57_9MICO</name>
<sequence>MTSRPALEVVRCGLPVLVEDGGRPGLAAIGVGRSGAADRSAWALGQRLLANTDDAAALEITYGTAEFVVHGALTIALTGATVPATVSGRQVPMATVMVLGDGDRLALGAPETGLRTYLSVRGGIAVDAVLGSRSTDVLSGIGPAPLTAGDTVPVGTPPTGAFPVVDAAAPRRVPSPVRLRTTPGPRADWFAKAATLSTATWTVSPDSNRVAVRLDGPPLERAQEYAGRELPSEGLVSGAVQVPADGRPLVFLADHPVTGGYPVIAVVRHTDLDLAAQARPGDPLAFTP</sequence>
<evidence type="ECO:0000313" key="6">
    <source>
        <dbReference type="Proteomes" id="UP000588586"/>
    </source>
</evidence>
<dbReference type="AlphaFoldDB" id="A0A849HU57"/>
<evidence type="ECO:0000256" key="3">
    <source>
        <dbReference type="ARBA" id="ARBA00022840"/>
    </source>
</evidence>
<proteinExistence type="predicted"/>
<keyword evidence="3" id="KW-0067">ATP-binding</keyword>
<dbReference type="SUPFAM" id="SSF50891">
    <property type="entry name" value="Cyclophilin-like"/>
    <property type="match status" value="1"/>
</dbReference>
<dbReference type="RefSeq" id="WP_171245252.1">
    <property type="nucleotide sequence ID" value="NZ_JABEPQ010000006.1"/>
</dbReference>
<evidence type="ECO:0000256" key="1">
    <source>
        <dbReference type="ARBA" id="ARBA00022741"/>
    </source>
</evidence>
<organism evidence="5 6">
    <name type="scientific">Knoellia koreensis</name>
    <dbReference type="NCBI Taxonomy" id="2730921"/>
    <lineage>
        <taxon>Bacteria</taxon>
        <taxon>Bacillati</taxon>
        <taxon>Actinomycetota</taxon>
        <taxon>Actinomycetes</taxon>
        <taxon>Micrococcales</taxon>
        <taxon>Intrasporangiaceae</taxon>
        <taxon>Knoellia</taxon>
    </lineage>
</organism>
<keyword evidence="1" id="KW-0547">Nucleotide-binding</keyword>
<dbReference type="SMART" id="SM00797">
    <property type="entry name" value="AHS2"/>
    <property type="match status" value="1"/>
</dbReference>
<dbReference type="InterPro" id="IPR029000">
    <property type="entry name" value="Cyclophilin-like_dom_sf"/>
</dbReference>
<protein>
    <submittedName>
        <fullName evidence="5">Biotin-dependent carboxyltransferase family protein</fullName>
    </submittedName>
</protein>
<dbReference type="GO" id="GO:0016740">
    <property type="term" value="F:transferase activity"/>
    <property type="evidence" value="ECO:0007669"/>
    <property type="project" value="UniProtKB-KW"/>
</dbReference>
<dbReference type="EMBL" id="JABEPQ010000006">
    <property type="protein sequence ID" value="NNM48127.1"/>
    <property type="molecule type" value="Genomic_DNA"/>
</dbReference>
<comment type="caution">
    <text evidence="5">The sequence shown here is derived from an EMBL/GenBank/DDBJ whole genome shotgun (WGS) entry which is preliminary data.</text>
</comment>
<dbReference type="PANTHER" id="PTHR43309">
    <property type="entry name" value="5-OXOPROLINASE SUBUNIT C"/>
    <property type="match status" value="1"/>
</dbReference>
<evidence type="ECO:0000259" key="4">
    <source>
        <dbReference type="SMART" id="SM00797"/>
    </source>
</evidence>
<dbReference type="Proteomes" id="UP000588586">
    <property type="component" value="Unassembled WGS sequence"/>
</dbReference>
<keyword evidence="2" id="KW-0378">Hydrolase</keyword>
<gene>
    <name evidence="5" type="ORF">HJG52_19245</name>
</gene>
<dbReference type="Pfam" id="PF02626">
    <property type="entry name" value="CT_A_B"/>
    <property type="match status" value="1"/>
</dbReference>
<feature type="domain" description="Carboxyltransferase" evidence="4">
    <location>
        <begin position="28"/>
        <end position="288"/>
    </location>
</feature>
<keyword evidence="5" id="KW-0808">Transferase</keyword>
<reference evidence="5 6" key="1">
    <citation type="submission" date="2020-04" db="EMBL/GenBank/DDBJ databases">
        <title>Knoellia sp. isolate from air conditioner.</title>
        <authorList>
            <person name="Chea S."/>
            <person name="Kim D.-U."/>
        </authorList>
    </citation>
    <scope>NUCLEOTIDE SEQUENCE [LARGE SCALE GENOMIC DNA]</scope>
    <source>
        <strain evidence="5 6">DB2414S</strain>
    </source>
</reference>
<keyword evidence="6" id="KW-1185">Reference proteome</keyword>
<dbReference type="InterPro" id="IPR003778">
    <property type="entry name" value="CT_A_B"/>
</dbReference>
<dbReference type="NCBIfam" id="TIGR00724">
    <property type="entry name" value="urea_amlyse_rel"/>
    <property type="match status" value="1"/>
</dbReference>